<dbReference type="AlphaFoldDB" id="Q5P0T7"/>
<keyword evidence="3 6" id="KW-0378">Hydrolase</keyword>
<feature type="binding site" evidence="3">
    <location>
        <begin position="136"/>
        <end position="139"/>
    </location>
    <ligand>
        <name>GTP</name>
        <dbReference type="ChEBI" id="CHEBI:37565"/>
    </ligand>
</feature>
<feature type="binding site" evidence="3">
    <location>
        <position position="280"/>
    </location>
    <ligand>
        <name>Zn(2+)</name>
        <dbReference type="ChEBI" id="CHEBI:29105"/>
    </ligand>
</feature>
<dbReference type="HAMAP" id="MF_01820">
    <property type="entry name" value="GTPase_RsgA"/>
    <property type="match status" value="1"/>
</dbReference>
<keyword evidence="3" id="KW-0694">RNA-binding</keyword>
<dbReference type="RefSeq" id="WP_011238758.1">
    <property type="nucleotide sequence ID" value="NC_006513.1"/>
</dbReference>
<name>Q5P0T7_AROAE</name>
<dbReference type="CDD" id="cd01854">
    <property type="entry name" value="YjeQ_EngC"/>
    <property type="match status" value="1"/>
</dbReference>
<accession>Q5P0T7</accession>
<dbReference type="NCBIfam" id="TIGR00157">
    <property type="entry name" value="ribosome small subunit-dependent GTPase A"/>
    <property type="match status" value="1"/>
</dbReference>
<dbReference type="InterPro" id="IPR027417">
    <property type="entry name" value="P-loop_NTPase"/>
</dbReference>
<feature type="binding site" evidence="3">
    <location>
        <position position="272"/>
    </location>
    <ligand>
        <name>Zn(2+)</name>
        <dbReference type="ChEBI" id="CHEBI:29105"/>
    </ligand>
</feature>
<dbReference type="EMBL" id="CR555306">
    <property type="protein sequence ID" value="CAI09077.1"/>
    <property type="molecule type" value="Genomic_DNA"/>
</dbReference>
<dbReference type="GO" id="GO:0003924">
    <property type="term" value="F:GTPase activity"/>
    <property type="evidence" value="ECO:0007669"/>
    <property type="project" value="UniProtKB-UniRule"/>
</dbReference>
<evidence type="ECO:0000256" key="3">
    <source>
        <dbReference type="HAMAP-Rule" id="MF_01820"/>
    </source>
</evidence>
<dbReference type="Gene3D" id="3.40.50.300">
    <property type="entry name" value="P-loop containing nucleotide triphosphate hydrolases"/>
    <property type="match status" value="1"/>
</dbReference>
<comment type="subunit">
    <text evidence="3">Monomer. Associates with 30S ribosomal subunit, binds 16S rRNA.</text>
</comment>
<dbReference type="HOGENOM" id="CLU_033617_2_0_4"/>
<dbReference type="InterPro" id="IPR012340">
    <property type="entry name" value="NA-bd_OB-fold"/>
</dbReference>
<comment type="cofactor">
    <cofactor evidence="3">
        <name>Zn(2+)</name>
        <dbReference type="ChEBI" id="CHEBI:29105"/>
    </cofactor>
    <text evidence="3">Binds 1 zinc ion per subunit.</text>
</comment>
<dbReference type="PANTHER" id="PTHR32120">
    <property type="entry name" value="SMALL RIBOSOMAL SUBUNIT BIOGENESIS GTPASE RSGA"/>
    <property type="match status" value="1"/>
</dbReference>
<feature type="binding site" evidence="3">
    <location>
        <position position="267"/>
    </location>
    <ligand>
        <name>Zn(2+)</name>
        <dbReference type="ChEBI" id="CHEBI:29105"/>
    </ligand>
</feature>
<feature type="binding site" evidence="3">
    <location>
        <position position="274"/>
    </location>
    <ligand>
        <name>Zn(2+)</name>
        <dbReference type="ChEBI" id="CHEBI:29105"/>
    </ligand>
</feature>
<reference evidence="6 7" key="1">
    <citation type="journal article" date="2005" name="Arch. Microbiol.">
        <title>The genome sequence of an anaerobic aromatic-degrading denitrifying bacterium, strain EbN1.</title>
        <authorList>
            <person name="Rabus R."/>
            <person name="Kube M."/>
            <person name="Heider J."/>
            <person name="Beck A."/>
            <person name="Heitmann K."/>
            <person name="Widdel F."/>
            <person name="Reinhardt R."/>
        </authorList>
    </citation>
    <scope>NUCLEOTIDE SEQUENCE [LARGE SCALE GENOMIC DNA]</scope>
    <source>
        <strain evidence="6 7">EbN1</strain>
    </source>
</reference>
<feature type="binding site" evidence="3">
    <location>
        <begin position="186"/>
        <end position="194"/>
    </location>
    <ligand>
        <name>GTP</name>
        <dbReference type="ChEBI" id="CHEBI:37565"/>
    </ligand>
</feature>
<dbReference type="GO" id="GO:0005737">
    <property type="term" value="C:cytoplasm"/>
    <property type="evidence" value="ECO:0007669"/>
    <property type="project" value="UniProtKB-SubCell"/>
</dbReference>
<feature type="domain" description="CP-type G" evidence="5">
    <location>
        <begin position="81"/>
        <end position="243"/>
    </location>
</feature>
<dbReference type="GO" id="GO:0046872">
    <property type="term" value="F:metal ion binding"/>
    <property type="evidence" value="ECO:0007669"/>
    <property type="project" value="UniProtKB-KW"/>
</dbReference>
<dbReference type="STRING" id="76114.ebA5204"/>
<dbReference type="InterPro" id="IPR010914">
    <property type="entry name" value="RsgA_GTPase_dom"/>
</dbReference>
<evidence type="ECO:0000256" key="1">
    <source>
        <dbReference type="ARBA" id="ARBA00022741"/>
    </source>
</evidence>
<protein>
    <recommendedName>
        <fullName evidence="3">Small ribosomal subunit biogenesis GTPase RsgA</fullName>
        <ecNumber evidence="3">3.6.1.-</ecNumber>
    </recommendedName>
</protein>
<dbReference type="InterPro" id="IPR030378">
    <property type="entry name" value="G_CP_dom"/>
</dbReference>
<comment type="subcellular location">
    <subcellularLocation>
        <location evidence="3">Cytoplasm</location>
    </subcellularLocation>
</comment>
<keyword evidence="1 3" id="KW-0547">Nucleotide-binding</keyword>
<dbReference type="PANTHER" id="PTHR32120:SF11">
    <property type="entry name" value="SMALL RIBOSOMAL SUBUNIT BIOGENESIS GTPASE RSGA 1, MITOCHONDRIAL-RELATED"/>
    <property type="match status" value="1"/>
</dbReference>
<dbReference type="Gene3D" id="1.10.40.50">
    <property type="entry name" value="Probable gtpase engc, domain 3"/>
    <property type="match status" value="1"/>
</dbReference>
<keyword evidence="3" id="KW-0862">Zinc</keyword>
<evidence type="ECO:0000259" key="4">
    <source>
        <dbReference type="PROSITE" id="PS50936"/>
    </source>
</evidence>
<feature type="domain" description="EngC GTPase" evidence="4">
    <location>
        <begin position="97"/>
        <end position="241"/>
    </location>
</feature>
<gene>
    <name evidence="6" type="primary">engC</name>
    <name evidence="3" type="synonym">rsgA</name>
    <name evidence="6" type="ORF">ebA5204</name>
</gene>
<evidence type="ECO:0000313" key="6">
    <source>
        <dbReference type="EMBL" id="CAI09077.1"/>
    </source>
</evidence>
<evidence type="ECO:0000259" key="5">
    <source>
        <dbReference type="PROSITE" id="PS51721"/>
    </source>
</evidence>
<dbReference type="SUPFAM" id="SSF52540">
    <property type="entry name" value="P-loop containing nucleoside triphosphate hydrolases"/>
    <property type="match status" value="1"/>
</dbReference>
<keyword evidence="2 3" id="KW-0342">GTP-binding</keyword>
<keyword evidence="7" id="KW-1185">Reference proteome</keyword>
<evidence type="ECO:0000256" key="2">
    <source>
        <dbReference type="ARBA" id="ARBA00023134"/>
    </source>
</evidence>
<dbReference type="Proteomes" id="UP000006552">
    <property type="component" value="Chromosome"/>
</dbReference>
<keyword evidence="3" id="KW-0699">rRNA-binding</keyword>
<proteinExistence type="inferred from homology"/>
<dbReference type="PROSITE" id="PS51721">
    <property type="entry name" value="G_CP"/>
    <property type="match status" value="1"/>
</dbReference>
<dbReference type="PROSITE" id="PS50936">
    <property type="entry name" value="ENGC_GTPASE"/>
    <property type="match status" value="1"/>
</dbReference>
<dbReference type="GO" id="GO:0042274">
    <property type="term" value="P:ribosomal small subunit biogenesis"/>
    <property type="evidence" value="ECO:0007669"/>
    <property type="project" value="UniProtKB-UniRule"/>
</dbReference>
<dbReference type="InterPro" id="IPR004881">
    <property type="entry name" value="Ribosome_biogen_GTPase_RsgA"/>
</dbReference>
<keyword evidence="3" id="KW-0690">Ribosome biogenesis</keyword>
<dbReference type="eggNOG" id="COG1162">
    <property type="taxonomic scope" value="Bacteria"/>
</dbReference>
<dbReference type="Gene3D" id="2.40.50.140">
    <property type="entry name" value="Nucleic acid-binding proteins"/>
    <property type="match status" value="1"/>
</dbReference>
<comment type="function">
    <text evidence="3">One of several proteins that assist in the late maturation steps of the functional core of the 30S ribosomal subunit. Helps release RbfA from mature subunits. May play a role in the assembly of ribosomal proteins into the subunit. Circularly permuted GTPase that catalyzes slow GTP hydrolysis, GTPase activity is stimulated by the 30S ribosomal subunit.</text>
</comment>
<organism evidence="6 7">
    <name type="scientific">Aromatoleum aromaticum (strain DSM 19018 / LMG 30748 / EbN1)</name>
    <name type="common">Azoarcus sp. (strain EbN1)</name>
    <dbReference type="NCBI Taxonomy" id="76114"/>
    <lineage>
        <taxon>Bacteria</taxon>
        <taxon>Pseudomonadati</taxon>
        <taxon>Pseudomonadota</taxon>
        <taxon>Betaproteobacteria</taxon>
        <taxon>Rhodocyclales</taxon>
        <taxon>Rhodocyclaceae</taxon>
        <taxon>Aromatoleum</taxon>
    </lineage>
</organism>
<dbReference type="GO" id="GO:0005525">
    <property type="term" value="F:GTP binding"/>
    <property type="evidence" value="ECO:0007669"/>
    <property type="project" value="UniProtKB-UniRule"/>
</dbReference>
<dbReference type="KEGG" id="eba:ebA5204"/>
<dbReference type="SUPFAM" id="SSF50249">
    <property type="entry name" value="Nucleic acid-binding proteins"/>
    <property type="match status" value="1"/>
</dbReference>
<evidence type="ECO:0000313" key="7">
    <source>
        <dbReference type="Proteomes" id="UP000006552"/>
    </source>
</evidence>
<dbReference type="GO" id="GO:0019843">
    <property type="term" value="F:rRNA binding"/>
    <property type="evidence" value="ECO:0007669"/>
    <property type="project" value="UniProtKB-KW"/>
</dbReference>
<dbReference type="EC" id="3.6.1.-" evidence="3"/>
<keyword evidence="3" id="KW-0963">Cytoplasm</keyword>
<dbReference type="Pfam" id="PF03193">
    <property type="entry name" value="RsgA_GTPase"/>
    <property type="match status" value="1"/>
</dbReference>
<keyword evidence="3" id="KW-0479">Metal-binding</keyword>
<sequence>MTASPSPDSGASLNGVITAAFGRHYEVDIAAHHAASGAAPGQPRLKCYPRGKKSVFACGDEVEVSPTGSGQGVINRLHPRRNLLWRSDAFREKLIAANLTQVVVVVATEPGFSDLLISRCIAAAESQQISTLIVLNKADLRDQLPAARRILAPFEKLDYRIVELSAREGAGALRPFLAGERSILVGQSGMGKSTLTNALIPEAQAATREISEALNSGKHTTTFARLYALDGGWLIDSPGLQAFGLAHLTADELAASFVEFAPHLGKCRFRDCLHESEPGCALRAAIAADAIDARRFEHFRVIREEITHAKRQTQGW</sequence>
<comment type="similarity">
    <text evidence="3">Belongs to the TRAFAC class YlqF/YawG GTPase family. RsgA subfamily.</text>
</comment>